<sequence length="151" mass="16859">MMMGTAETVPSGHLVLYRIRDRDVVGLKAVRHGKDHVNHYFVPLELISPITVAYLDDTAPLHDCNDHFSLKLDQLVIEPPIAVGTILANATGTYIKACEATKGIISFVYVNLDSGELRRRQERQISAIYRWTLTCIGIDPRREPQMAGSLS</sequence>
<evidence type="ECO:0000313" key="1">
    <source>
        <dbReference type="EMBL" id="VBB69595.1"/>
    </source>
</evidence>
<organism evidence="1">
    <name type="scientific">invertebrate metagenome</name>
    <dbReference type="NCBI Taxonomy" id="1711999"/>
    <lineage>
        <taxon>unclassified sequences</taxon>
        <taxon>metagenomes</taxon>
        <taxon>organismal metagenomes</taxon>
    </lineage>
</organism>
<gene>
    <name evidence="1" type="ORF">RIEGSTA812A_PEG_1068</name>
</gene>
<protein>
    <submittedName>
        <fullName evidence="1">Uncharacterized protein</fullName>
    </submittedName>
</protein>
<name>A0A484H7V7_9ZZZZ</name>
<proteinExistence type="predicted"/>
<reference evidence="1" key="1">
    <citation type="submission" date="2018-10" db="EMBL/GenBank/DDBJ databases">
        <authorList>
            <person name="Gruber-Vodicka H."/>
            <person name="Jaeckle O."/>
        </authorList>
    </citation>
    <scope>NUCLEOTIDE SEQUENCE</scope>
</reference>
<dbReference type="EMBL" id="LR026963">
    <property type="protein sequence ID" value="VBB69595.1"/>
    <property type="molecule type" value="Genomic_DNA"/>
</dbReference>
<accession>A0A484H7V7</accession>
<dbReference type="AlphaFoldDB" id="A0A484H7V7"/>